<dbReference type="InterPro" id="IPR020981">
    <property type="entry name" value="Csm1/Pcs1_C"/>
</dbReference>
<feature type="compositionally biased region" description="Polar residues" evidence="2">
    <location>
        <begin position="81"/>
        <end position="93"/>
    </location>
</feature>
<evidence type="ECO:0000313" key="5">
    <source>
        <dbReference type="Proteomes" id="UP001287286"/>
    </source>
</evidence>
<evidence type="ECO:0000313" key="4">
    <source>
        <dbReference type="EMBL" id="KAK4083185.1"/>
    </source>
</evidence>
<dbReference type="PANTHER" id="PTHR28006:SF1">
    <property type="entry name" value="MONOPOLIN COMPLEX SUBUNIT CSM1"/>
    <property type="match status" value="1"/>
</dbReference>
<feature type="region of interest" description="Disordered" evidence="2">
    <location>
        <begin position="182"/>
        <end position="316"/>
    </location>
</feature>
<feature type="region of interest" description="Disordered" evidence="2">
    <location>
        <begin position="457"/>
        <end position="480"/>
    </location>
</feature>
<evidence type="ECO:0000256" key="1">
    <source>
        <dbReference type="SAM" id="Coils"/>
    </source>
</evidence>
<dbReference type="Pfam" id="PF12539">
    <property type="entry name" value="Csm1"/>
    <property type="match status" value="1"/>
</dbReference>
<dbReference type="EMBL" id="JAWRVI010000059">
    <property type="protein sequence ID" value="KAK4083185.1"/>
    <property type="molecule type" value="Genomic_DNA"/>
</dbReference>
<dbReference type="InterPro" id="IPR038608">
    <property type="entry name" value="Csm1/Pcs1_C_sf"/>
</dbReference>
<evidence type="ECO:0000259" key="3">
    <source>
        <dbReference type="Pfam" id="PF12539"/>
    </source>
</evidence>
<feature type="domain" description="Monopolin complex subunit Csm1/Pcs1 C-terminal" evidence="3">
    <location>
        <begin position="496"/>
        <end position="583"/>
    </location>
</feature>
<keyword evidence="1" id="KW-0175">Coiled coil</keyword>
<feature type="coiled-coil region" evidence="1">
    <location>
        <begin position="351"/>
        <end position="456"/>
    </location>
</feature>
<feature type="compositionally biased region" description="Basic residues" evidence="2">
    <location>
        <begin position="271"/>
        <end position="283"/>
    </location>
</feature>
<name>A0ABR0BL95_PURLI</name>
<dbReference type="InterPro" id="IPR040349">
    <property type="entry name" value="Csm1/Pcs1"/>
</dbReference>
<protein>
    <recommendedName>
        <fullName evidence="3">Monopolin complex subunit Csm1/Pcs1 C-terminal domain-containing protein</fullName>
    </recommendedName>
</protein>
<keyword evidence="5" id="KW-1185">Reference proteome</keyword>
<feature type="compositionally biased region" description="Basic and acidic residues" evidence="2">
    <location>
        <begin position="50"/>
        <end position="62"/>
    </location>
</feature>
<dbReference type="Proteomes" id="UP001287286">
    <property type="component" value="Unassembled WGS sequence"/>
</dbReference>
<accession>A0ABR0BL95</accession>
<comment type="caution">
    <text evidence="4">The sequence shown here is derived from an EMBL/GenBank/DDBJ whole genome shotgun (WGS) entry which is preliminary data.</text>
</comment>
<dbReference type="CDD" id="cd23787">
    <property type="entry name" value="RWD_CSM1"/>
    <property type="match status" value="1"/>
</dbReference>
<proteinExistence type="predicted"/>
<evidence type="ECO:0000256" key="2">
    <source>
        <dbReference type="SAM" id="MobiDB-lite"/>
    </source>
</evidence>
<dbReference type="PANTHER" id="PTHR28006">
    <property type="entry name" value="MONOPOLIN COMPLEX SUBUNIT CSM1"/>
    <property type="match status" value="1"/>
</dbReference>
<gene>
    <name evidence="4" type="ORF">Purlil1_10877</name>
</gene>
<sequence length="602" mass="65340">MLEQSLHFAGSLEFVVVDCCSMGENGRGDGAKWLLFGEDIGRECMSQCDEPKTDRRMEDPRPLVEGPGATYPKMEMGKHLSPQTIPSRLVTQSSDRDAETVLSPPSRRHPHPRATPAGRLFLDPHLPVASHEAHSQRVGSRNDTGDAMAPRARTASSLAGLVASDSEPDFDDIQAITAVAKMAAATKRPRGRPPSTANKVSKPVPQAATRRAGGKAVVSASGPPRQALADKSNTSFVRGTGNGAKKGSQNNAKTELGLDEQGGEPVVPKATRGRPKGSGKRKSAGTEVATEKPGQADFEEIAETQPTPESMQVDAEESQLLADDRDLDDGMDESNSVADGGVEDVSLRRRLGNLTRKYEHLETRYRDLKDVGVKAAERNFEHLKRQADENIAGSNELIAQLQAELASQIALAQEGERVRQELRQSENHAETLQIRVDELTASLTAARTEIKTLSTKLAASRSAEAHNKAPGSALKGGTAASRTAQSEALHALQAAQAKEDLYGDLTGLIVRGLRQGDEEDMFDCIQTGRNGTLHFKLALERADGGDSYEDVQFTYKPQLDKDRDGELIEMLPDYLREEITFPRPHASKFYSRVTKSLTERVD</sequence>
<dbReference type="Gene3D" id="3.90.1150.80">
    <property type="match status" value="1"/>
</dbReference>
<reference evidence="4 5" key="1">
    <citation type="journal article" date="2024" name="Microbiol. Resour. Announc.">
        <title>Genome annotations for the ascomycete fungi Trichoderma harzianum, Trichoderma aggressivum, and Purpureocillium lilacinum.</title>
        <authorList>
            <person name="Beijen E.P.W."/>
            <person name="Ohm R.A."/>
        </authorList>
    </citation>
    <scope>NUCLEOTIDE SEQUENCE [LARGE SCALE GENOMIC DNA]</scope>
    <source>
        <strain evidence="4 5">CBS 150709</strain>
    </source>
</reference>
<feature type="region of interest" description="Disordered" evidence="2">
    <location>
        <begin position="50"/>
        <end position="150"/>
    </location>
</feature>
<organism evidence="4 5">
    <name type="scientific">Purpureocillium lilacinum</name>
    <name type="common">Paecilomyces lilacinus</name>
    <dbReference type="NCBI Taxonomy" id="33203"/>
    <lineage>
        <taxon>Eukaryota</taxon>
        <taxon>Fungi</taxon>
        <taxon>Dikarya</taxon>
        <taxon>Ascomycota</taxon>
        <taxon>Pezizomycotina</taxon>
        <taxon>Sordariomycetes</taxon>
        <taxon>Hypocreomycetidae</taxon>
        <taxon>Hypocreales</taxon>
        <taxon>Ophiocordycipitaceae</taxon>
        <taxon>Purpureocillium</taxon>
    </lineage>
</organism>